<dbReference type="EMBL" id="JADSJP010000010">
    <property type="protein sequence ID" value="MBG2879191.1"/>
    <property type="molecule type" value="Genomic_DNA"/>
</dbReference>
<dbReference type="InterPro" id="IPR025320">
    <property type="entry name" value="DUF4225"/>
</dbReference>
<sequence>MTERELDYSYSDVYRDTLRRESSYLRKIAMKFAYQYIDDAVVRIMFLKDIEQLIARTELEVSSYCLSLSAGLDNISDEIERLELQDNLLRNRSIMQYALFETIREEERNEKNNKLILKQVGFVSGAMQAYGGVTSCVGSVGTLCSSLGVGMVSQGVNSMIENGHYLLFREDYNGPIRNGYRATSKALGYGDNEADIFYNVVDLSLSGASLLKPVLKEDAWKLFHYIKSDFITSWKNMDRVPLMSEIFFDGMAIYSTYDLYEEENKSE</sequence>
<dbReference type="RefSeq" id="WP_196567106.1">
    <property type="nucleotide sequence ID" value="NZ_JADRYY010000011.1"/>
</dbReference>
<gene>
    <name evidence="1" type="ORF">I4902_07915</name>
</gene>
<organism evidence="1 2">
    <name type="scientific">Proteus alimentorum</name>
    <dbReference type="NCBI Taxonomy" id="1973495"/>
    <lineage>
        <taxon>Bacteria</taxon>
        <taxon>Pseudomonadati</taxon>
        <taxon>Pseudomonadota</taxon>
        <taxon>Gammaproteobacteria</taxon>
        <taxon>Enterobacterales</taxon>
        <taxon>Morganellaceae</taxon>
        <taxon>Proteus</taxon>
    </lineage>
</organism>
<dbReference type="Proteomes" id="UP000614721">
    <property type="component" value="Unassembled WGS sequence"/>
</dbReference>
<name>A0ABS0IT36_9GAMM</name>
<evidence type="ECO:0000313" key="1">
    <source>
        <dbReference type="EMBL" id="MBG2879191.1"/>
    </source>
</evidence>
<reference evidence="1 2" key="1">
    <citation type="submission" date="2020-11" db="EMBL/GenBank/DDBJ databases">
        <title>Enhanced detection system for hospital associated transmission using whole genome sequencing surveillance.</title>
        <authorList>
            <person name="Harrison L.H."/>
            <person name="Van Tyne D."/>
            <person name="Marsh J.W."/>
            <person name="Griffith M.P."/>
            <person name="Snyder D.J."/>
            <person name="Cooper V.S."/>
            <person name="Mustapha M."/>
        </authorList>
    </citation>
    <scope>NUCLEOTIDE SEQUENCE [LARGE SCALE GENOMIC DNA]</scope>
    <source>
        <strain evidence="1 2">PR00075</strain>
    </source>
</reference>
<proteinExistence type="predicted"/>
<evidence type="ECO:0000313" key="2">
    <source>
        <dbReference type="Proteomes" id="UP000614721"/>
    </source>
</evidence>
<dbReference type="Pfam" id="PF13988">
    <property type="entry name" value="DUF4225"/>
    <property type="match status" value="1"/>
</dbReference>
<comment type="caution">
    <text evidence="1">The sequence shown here is derived from an EMBL/GenBank/DDBJ whole genome shotgun (WGS) entry which is preliminary data.</text>
</comment>
<protein>
    <submittedName>
        <fullName evidence="1">DUF4225 domain-containing protein</fullName>
    </submittedName>
</protein>
<accession>A0ABS0IT36</accession>
<keyword evidence="2" id="KW-1185">Reference proteome</keyword>